<dbReference type="InterPro" id="IPR001509">
    <property type="entry name" value="Epimerase_deHydtase"/>
</dbReference>
<dbReference type="InterPro" id="IPR050177">
    <property type="entry name" value="Lipid_A_modif_metabolic_enz"/>
</dbReference>
<dbReference type="Proteomes" id="UP001629059">
    <property type="component" value="Unassembled WGS sequence"/>
</dbReference>
<comment type="caution">
    <text evidence="2">The sequence shown here is derived from an EMBL/GenBank/DDBJ whole genome shotgun (WGS) entry which is preliminary data.</text>
</comment>
<dbReference type="SUPFAM" id="SSF51735">
    <property type="entry name" value="NAD(P)-binding Rossmann-fold domains"/>
    <property type="match status" value="1"/>
</dbReference>
<dbReference type="Pfam" id="PF01370">
    <property type="entry name" value="Epimerase"/>
    <property type="match status" value="1"/>
</dbReference>
<name>A0ABW8YBD4_9FLAO</name>
<dbReference type="PANTHER" id="PTHR43245">
    <property type="entry name" value="BIFUNCTIONAL POLYMYXIN RESISTANCE PROTEIN ARNA"/>
    <property type="match status" value="1"/>
</dbReference>
<dbReference type="EMBL" id="JBELQB010000002">
    <property type="protein sequence ID" value="MFL9836508.1"/>
    <property type="molecule type" value="Genomic_DNA"/>
</dbReference>
<protein>
    <submittedName>
        <fullName evidence="2">NAD-dependent epimerase/dehydratase family protein</fullName>
    </submittedName>
</protein>
<organism evidence="2 3">
    <name type="scientific">Flavobacterium rhizophilum</name>
    <dbReference type="NCBI Taxonomy" id="3163296"/>
    <lineage>
        <taxon>Bacteria</taxon>
        <taxon>Pseudomonadati</taxon>
        <taxon>Bacteroidota</taxon>
        <taxon>Flavobacteriia</taxon>
        <taxon>Flavobacteriales</taxon>
        <taxon>Flavobacteriaceae</taxon>
        <taxon>Flavobacterium</taxon>
    </lineage>
</organism>
<proteinExistence type="predicted"/>
<evidence type="ECO:0000259" key="1">
    <source>
        <dbReference type="Pfam" id="PF01370"/>
    </source>
</evidence>
<evidence type="ECO:0000313" key="2">
    <source>
        <dbReference type="EMBL" id="MFL9836508.1"/>
    </source>
</evidence>
<dbReference type="Gene3D" id="3.40.50.720">
    <property type="entry name" value="NAD(P)-binding Rossmann-like Domain"/>
    <property type="match status" value="1"/>
</dbReference>
<accession>A0ABW8YBD4</accession>
<evidence type="ECO:0000313" key="3">
    <source>
        <dbReference type="Proteomes" id="UP001629059"/>
    </source>
</evidence>
<feature type="domain" description="NAD-dependent epimerase/dehydratase" evidence="1">
    <location>
        <begin position="3"/>
        <end position="209"/>
    </location>
</feature>
<gene>
    <name evidence="2" type="ORF">ABS768_03305</name>
</gene>
<sequence>MKVIITGISGFVGQNLLFYLNQKEIEVLELCLRFQSWSNKIDMSADAIIHLAGKAHDTKNVNSIDEYFKVNRDLTIKLFNKFLNSNIKDFFFFSSVKAAADSTESVLLESINANPQTPYGVSKLEAEQYLLSQKLPKGKRLFILRPVMIHGAQNKGNLNLLYKVVEKDVPWFLTKFKNERSFLSIDNLNFIVYEMLKNKSLESGIYNLADDQTVSTNKLIKIISHTLEKKAKFWNMPFWLIKSIVWLGNIFPFFPLNSEHLKKLTESYVVSNKKIKQALGIKKLPLTAEEGLIKTIQSFKNNK</sequence>
<dbReference type="RefSeq" id="WP_330441902.1">
    <property type="nucleotide sequence ID" value="NZ_JBELQB010000002.1"/>
</dbReference>
<keyword evidence="3" id="KW-1185">Reference proteome</keyword>
<dbReference type="PANTHER" id="PTHR43245:SF58">
    <property type="entry name" value="BLL5923 PROTEIN"/>
    <property type="match status" value="1"/>
</dbReference>
<reference evidence="2 3" key="1">
    <citation type="submission" date="2024-06" db="EMBL/GenBank/DDBJ databases">
        <authorList>
            <person name="Kaempfer P."/>
            <person name="Viver T."/>
        </authorList>
    </citation>
    <scope>NUCLEOTIDE SEQUENCE [LARGE SCALE GENOMIC DNA]</scope>
    <source>
        <strain evidence="2 3">ST-75</strain>
    </source>
</reference>
<dbReference type="InterPro" id="IPR036291">
    <property type="entry name" value="NAD(P)-bd_dom_sf"/>
</dbReference>